<name>A0AAN6SC34_9PEZI</name>
<dbReference type="AlphaFoldDB" id="A0AAN6SC34"/>
<accession>A0AAN6SC34</accession>
<proteinExistence type="predicted"/>
<feature type="non-terminal residue" evidence="1">
    <location>
        <position position="1"/>
    </location>
</feature>
<reference evidence="1" key="1">
    <citation type="journal article" date="2023" name="Mol. Phylogenet. Evol.">
        <title>Genome-scale phylogeny and comparative genomics of the fungal order Sordariales.</title>
        <authorList>
            <person name="Hensen N."/>
            <person name="Bonometti L."/>
            <person name="Westerberg I."/>
            <person name="Brannstrom I.O."/>
            <person name="Guillou S."/>
            <person name="Cros-Aarteil S."/>
            <person name="Calhoun S."/>
            <person name="Haridas S."/>
            <person name="Kuo A."/>
            <person name="Mondo S."/>
            <person name="Pangilinan J."/>
            <person name="Riley R."/>
            <person name="LaButti K."/>
            <person name="Andreopoulos B."/>
            <person name="Lipzen A."/>
            <person name="Chen C."/>
            <person name="Yan M."/>
            <person name="Daum C."/>
            <person name="Ng V."/>
            <person name="Clum A."/>
            <person name="Steindorff A."/>
            <person name="Ohm R.A."/>
            <person name="Martin F."/>
            <person name="Silar P."/>
            <person name="Natvig D.O."/>
            <person name="Lalanne C."/>
            <person name="Gautier V."/>
            <person name="Ament-Velasquez S.L."/>
            <person name="Kruys A."/>
            <person name="Hutchinson M.I."/>
            <person name="Powell A.J."/>
            <person name="Barry K."/>
            <person name="Miller A.N."/>
            <person name="Grigoriev I.V."/>
            <person name="Debuchy R."/>
            <person name="Gladieux P."/>
            <person name="Hiltunen Thoren M."/>
            <person name="Johannesson H."/>
        </authorList>
    </citation>
    <scope>NUCLEOTIDE SEQUENCE</scope>
    <source>
        <strain evidence="1">CBS 626.80</strain>
    </source>
</reference>
<dbReference type="Proteomes" id="UP001303222">
    <property type="component" value="Unassembled WGS sequence"/>
</dbReference>
<protein>
    <submittedName>
        <fullName evidence="1">Uncharacterized protein</fullName>
    </submittedName>
</protein>
<gene>
    <name evidence="1" type="ORF">QBC32DRAFT_222602</name>
</gene>
<organism evidence="1 2">
    <name type="scientific">Pseudoneurospora amorphoporcata</name>
    <dbReference type="NCBI Taxonomy" id="241081"/>
    <lineage>
        <taxon>Eukaryota</taxon>
        <taxon>Fungi</taxon>
        <taxon>Dikarya</taxon>
        <taxon>Ascomycota</taxon>
        <taxon>Pezizomycotina</taxon>
        <taxon>Sordariomycetes</taxon>
        <taxon>Sordariomycetidae</taxon>
        <taxon>Sordariales</taxon>
        <taxon>Sordariaceae</taxon>
        <taxon>Pseudoneurospora</taxon>
    </lineage>
</organism>
<evidence type="ECO:0000313" key="1">
    <source>
        <dbReference type="EMBL" id="KAK3948155.1"/>
    </source>
</evidence>
<dbReference type="EMBL" id="MU859281">
    <property type="protein sequence ID" value="KAK3948155.1"/>
    <property type="molecule type" value="Genomic_DNA"/>
</dbReference>
<reference evidence="1" key="2">
    <citation type="submission" date="2023-06" db="EMBL/GenBank/DDBJ databases">
        <authorList>
            <consortium name="Lawrence Berkeley National Laboratory"/>
            <person name="Mondo S.J."/>
            <person name="Hensen N."/>
            <person name="Bonometti L."/>
            <person name="Westerberg I."/>
            <person name="Brannstrom I.O."/>
            <person name="Guillou S."/>
            <person name="Cros-Aarteil S."/>
            <person name="Calhoun S."/>
            <person name="Haridas S."/>
            <person name="Kuo A."/>
            <person name="Pangilinan J."/>
            <person name="Riley R."/>
            <person name="Labutti K."/>
            <person name="Andreopoulos B."/>
            <person name="Lipzen A."/>
            <person name="Chen C."/>
            <person name="Yanf M."/>
            <person name="Daum C."/>
            <person name="Ng V."/>
            <person name="Clum A."/>
            <person name="Steindorff A."/>
            <person name="Ohm R."/>
            <person name="Martin F."/>
            <person name="Silar P."/>
            <person name="Natvig D."/>
            <person name="Lalanne C."/>
            <person name="Gautier V."/>
            <person name="Ament-Velasquez S.L."/>
            <person name="Kruys A."/>
            <person name="Hutchinson M.I."/>
            <person name="Powell A.J."/>
            <person name="Barry K."/>
            <person name="Miller A.N."/>
            <person name="Grigoriev I.V."/>
            <person name="Debuchy R."/>
            <person name="Gladieux P."/>
            <person name="Thoren M.H."/>
            <person name="Johannesson H."/>
        </authorList>
    </citation>
    <scope>NUCLEOTIDE SEQUENCE</scope>
    <source>
        <strain evidence="1">CBS 626.80</strain>
    </source>
</reference>
<keyword evidence="2" id="KW-1185">Reference proteome</keyword>
<comment type="caution">
    <text evidence="1">The sequence shown here is derived from an EMBL/GenBank/DDBJ whole genome shotgun (WGS) entry which is preliminary data.</text>
</comment>
<evidence type="ECO:0000313" key="2">
    <source>
        <dbReference type="Proteomes" id="UP001303222"/>
    </source>
</evidence>
<sequence>NQSAYSLQQDSHLDIDHRSSVPISCDPALSSLPKPHQLTWLYPPLSCLGYCVWKPHNHHPLPDCHHALWPNSPTSTTDTFSTKHLRLFSAGKENTAPPLFC</sequence>